<dbReference type="STRING" id="388280.SAMN04488057_104227"/>
<protein>
    <submittedName>
        <fullName evidence="1">Toprim-like</fullName>
    </submittedName>
</protein>
<name>A0A1M7MCL5_9BACT</name>
<dbReference type="PANTHER" id="PTHR30313">
    <property type="entry name" value="DNA PRIMASE"/>
    <property type="match status" value="1"/>
</dbReference>
<dbReference type="PANTHER" id="PTHR30313:SF2">
    <property type="entry name" value="DNA PRIMASE"/>
    <property type="match status" value="1"/>
</dbReference>
<dbReference type="Gene3D" id="3.90.580.10">
    <property type="entry name" value="Zinc finger, CHC2-type domain"/>
    <property type="match status" value="1"/>
</dbReference>
<dbReference type="GO" id="GO:0003677">
    <property type="term" value="F:DNA binding"/>
    <property type="evidence" value="ECO:0007669"/>
    <property type="project" value="InterPro"/>
</dbReference>
<dbReference type="RefSeq" id="WP_073094011.1">
    <property type="nucleotide sequence ID" value="NZ_FRCY01000004.1"/>
</dbReference>
<accession>A0A1M7MCL5</accession>
<dbReference type="GO" id="GO:0006269">
    <property type="term" value="P:DNA replication, synthesis of primer"/>
    <property type="evidence" value="ECO:0007669"/>
    <property type="project" value="TreeGrafter"/>
</dbReference>
<dbReference type="CDD" id="cd01029">
    <property type="entry name" value="TOPRIM_primases"/>
    <property type="match status" value="1"/>
</dbReference>
<dbReference type="InterPro" id="IPR050219">
    <property type="entry name" value="DnaG_primase"/>
</dbReference>
<dbReference type="Pfam" id="PF13155">
    <property type="entry name" value="Toprim_2"/>
    <property type="match status" value="1"/>
</dbReference>
<dbReference type="Proteomes" id="UP000184513">
    <property type="component" value="Unassembled WGS sequence"/>
</dbReference>
<dbReference type="InterPro" id="IPR036977">
    <property type="entry name" value="DNA_primase_Znf_CHC2"/>
</dbReference>
<evidence type="ECO:0000313" key="2">
    <source>
        <dbReference type="Proteomes" id="UP000184513"/>
    </source>
</evidence>
<dbReference type="InterPro" id="IPR034154">
    <property type="entry name" value="TOPRIM_DnaG/twinkle"/>
</dbReference>
<keyword evidence="2" id="KW-1185">Reference proteome</keyword>
<organism evidence="1 2">
    <name type="scientific">Cyclobacterium lianum</name>
    <dbReference type="NCBI Taxonomy" id="388280"/>
    <lineage>
        <taxon>Bacteria</taxon>
        <taxon>Pseudomonadati</taxon>
        <taxon>Bacteroidota</taxon>
        <taxon>Cytophagia</taxon>
        <taxon>Cytophagales</taxon>
        <taxon>Cyclobacteriaceae</taxon>
        <taxon>Cyclobacterium</taxon>
    </lineage>
</organism>
<sequence length="291" mass="33194">MNAKEANKISIVTYLDQLGIKPSKVKAGYCFYYSPYREERTPSFKVHPIKNLWVDFGDGNAGGTLIDLVLKMNPAFTISEAIQEIATISGSSFFLHPPILSNAKPSEKEPPGITIIKTKHLGNNRAITDYLHSRGISLETARDFCREVYYHIGDKRYFGMGNANENGWSIRNKYWKGCTAQGVSHYRNNAAELCLFEGIFDLMSYVEMRKAERCRVDFMVLNSLANLKSAMPTIQKYGQVDLFLDRDKAGKEATKELLQSLPQCRDQSKLYLPYKDLNEYWMKRANLGVKR</sequence>
<dbReference type="SUPFAM" id="SSF57783">
    <property type="entry name" value="Zinc beta-ribbon"/>
    <property type="match status" value="1"/>
</dbReference>
<dbReference type="GO" id="GO:0008270">
    <property type="term" value="F:zinc ion binding"/>
    <property type="evidence" value="ECO:0007669"/>
    <property type="project" value="InterPro"/>
</dbReference>
<dbReference type="SUPFAM" id="SSF56731">
    <property type="entry name" value="DNA primase core"/>
    <property type="match status" value="1"/>
</dbReference>
<dbReference type="Gene3D" id="3.40.1360.10">
    <property type="match status" value="1"/>
</dbReference>
<proteinExistence type="predicted"/>
<evidence type="ECO:0000313" key="1">
    <source>
        <dbReference type="EMBL" id="SHM88597.1"/>
    </source>
</evidence>
<gene>
    <name evidence="1" type="ORF">SAMN04488057_104227</name>
</gene>
<reference evidence="1 2" key="1">
    <citation type="submission" date="2016-11" db="EMBL/GenBank/DDBJ databases">
        <authorList>
            <person name="Jaros S."/>
            <person name="Januszkiewicz K."/>
            <person name="Wedrychowicz H."/>
        </authorList>
    </citation>
    <scope>NUCLEOTIDE SEQUENCE [LARGE SCALE GENOMIC DNA]</scope>
    <source>
        <strain evidence="1 2">CGMCC 1.6102</strain>
    </source>
</reference>
<dbReference type="GO" id="GO:0005737">
    <property type="term" value="C:cytoplasm"/>
    <property type="evidence" value="ECO:0007669"/>
    <property type="project" value="TreeGrafter"/>
</dbReference>
<dbReference type="EMBL" id="FRCY01000004">
    <property type="protein sequence ID" value="SHM88597.1"/>
    <property type="molecule type" value="Genomic_DNA"/>
</dbReference>
<dbReference type="AlphaFoldDB" id="A0A1M7MCL5"/>
<dbReference type="OrthoDB" id="8536512at2"/>